<name>A0AA97I6B8_9MICO</name>
<protein>
    <submittedName>
        <fullName evidence="9">Iron chelate uptake ABC transporter family permease subunit</fullName>
    </submittedName>
</protein>
<evidence type="ECO:0000256" key="2">
    <source>
        <dbReference type="ARBA" id="ARBA00007935"/>
    </source>
</evidence>
<dbReference type="GO" id="GO:0022857">
    <property type="term" value="F:transmembrane transporter activity"/>
    <property type="evidence" value="ECO:0007669"/>
    <property type="project" value="InterPro"/>
</dbReference>
<dbReference type="KEGG" id="mbet:N8K70_13815"/>
<gene>
    <name evidence="9" type="ORF">N8K70_13815</name>
</gene>
<feature type="transmembrane region" description="Helical" evidence="8">
    <location>
        <begin position="20"/>
        <end position="45"/>
    </location>
</feature>
<proteinExistence type="inferred from homology"/>
<keyword evidence="6 8" id="KW-1133">Transmembrane helix</keyword>
<dbReference type="EMBL" id="CP118157">
    <property type="protein sequence ID" value="WOF22457.1"/>
    <property type="molecule type" value="Genomic_DNA"/>
</dbReference>
<dbReference type="Pfam" id="PF01032">
    <property type="entry name" value="FecCD"/>
    <property type="match status" value="1"/>
</dbReference>
<feature type="transmembrane region" description="Helical" evidence="8">
    <location>
        <begin position="247"/>
        <end position="270"/>
    </location>
</feature>
<keyword evidence="7 8" id="KW-0472">Membrane</keyword>
<comment type="similarity">
    <text evidence="2">Belongs to the binding-protein-dependent transport system permease family. FecCD subfamily.</text>
</comment>
<keyword evidence="5 8" id="KW-0812">Transmembrane</keyword>
<evidence type="ECO:0000313" key="10">
    <source>
        <dbReference type="Proteomes" id="UP001305498"/>
    </source>
</evidence>
<evidence type="ECO:0000256" key="4">
    <source>
        <dbReference type="ARBA" id="ARBA00022475"/>
    </source>
</evidence>
<dbReference type="InterPro" id="IPR037294">
    <property type="entry name" value="ABC_BtuC-like"/>
</dbReference>
<sequence length="341" mass="33700">MTSVMRVGRVAAFPVDRRSLLYGAVAVLLLAVIAVATLTLGRLGIPLAELPSALLGGAEGSSAFVLERLRGPRLVTAVLVGALLGISGTLFQTVTRNPLGSPDVIGLGAGAGAGAALASLVFAGMPAAVGAVLGAGIATALVFVCTGRGFRSPTRTIIAGIAVAAIAYAVTQYVVSVKLRDAASQLAAYLVGSLNAASMQDVVVTGGALAVLLPAATALAPKTALLELGDDVAAGLGVATDRTRSTAVLLSVAAAGAAVAAAGPVSFIALTAPHITRRLTRAAHAGILPTALTGAVLMGAADLAAQQIPLFDGLPVGVLTLGVGGVYLGWLLVQERSRGRL</sequence>
<reference evidence="9 10" key="1">
    <citation type="submission" date="2023-02" db="EMBL/GenBank/DDBJ databases">
        <title>Microbacterium betulae sp. nov., isolated from birch wood.</title>
        <authorList>
            <person name="Pasciak M."/>
            <person name="Pawlik K.J."/>
            <person name="Martynowski D."/>
            <person name="Laczmanski L."/>
            <person name="Ciekot J."/>
            <person name="Szponar B."/>
            <person name="Wojcik-Fatla A."/>
            <person name="Mackiewicz B."/>
            <person name="Farian E."/>
            <person name="Cholewa G."/>
            <person name="Cholewa A."/>
            <person name="Dutkiewicz J."/>
        </authorList>
    </citation>
    <scope>NUCLEOTIDE SEQUENCE [LARGE SCALE GENOMIC DNA]</scope>
    <source>
        <strain evidence="9 10">AB</strain>
    </source>
</reference>
<evidence type="ECO:0000256" key="6">
    <source>
        <dbReference type="ARBA" id="ARBA00022989"/>
    </source>
</evidence>
<feature type="transmembrane region" description="Helical" evidence="8">
    <location>
        <begin position="313"/>
        <end position="333"/>
    </location>
</feature>
<accession>A0AA97I6B8</accession>
<dbReference type="RefSeq" id="WP_317138928.1">
    <property type="nucleotide sequence ID" value="NZ_CP118157.1"/>
</dbReference>
<dbReference type="PANTHER" id="PTHR30472:SF24">
    <property type="entry name" value="FERRIC ENTEROBACTIN TRANSPORT SYSTEM PERMEASE PROTEIN FEPG"/>
    <property type="match status" value="1"/>
</dbReference>
<dbReference type="InterPro" id="IPR000522">
    <property type="entry name" value="ABC_transptr_permease_BtuC"/>
</dbReference>
<evidence type="ECO:0000256" key="7">
    <source>
        <dbReference type="ARBA" id="ARBA00023136"/>
    </source>
</evidence>
<dbReference type="AlphaFoldDB" id="A0AA97I6B8"/>
<dbReference type="PANTHER" id="PTHR30472">
    <property type="entry name" value="FERRIC ENTEROBACTIN TRANSPORT SYSTEM PERMEASE PROTEIN"/>
    <property type="match status" value="1"/>
</dbReference>
<comment type="subcellular location">
    <subcellularLocation>
        <location evidence="1">Cell membrane</location>
        <topology evidence="1">Multi-pass membrane protein</topology>
    </subcellularLocation>
</comment>
<feature type="transmembrane region" description="Helical" evidence="8">
    <location>
        <begin position="74"/>
        <end position="92"/>
    </location>
</feature>
<keyword evidence="10" id="KW-1185">Reference proteome</keyword>
<dbReference type="Gene3D" id="1.10.3470.10">
    <property type="entry name" value="ABC transporter involved in vitamin B12 uptake, BtuC"/>
    <property type="match status" value="1"/>
</dbReference>
<evidence type="ECO:0000313" key="9">
    <source>
        <dbReference type="EMBL" id="WOF22457.1"/>
    </source>
</evidence>
<dbReference type="Proteomes" id="UP001305498">
    <property type="component" value="Chromosome"/>
</dbReference>
<keyword evidence="4" id="KW-1003">Cell membrane</keyword>
<feature type="transmembrane region" description="Helical" evidence="8">
    <location>
        <begin position="128"/>
        <end position="145"/>
    </location>
</feature>
<evidence type="ECO:0000256" key="3">
    <source>
        <dbReference type="ARBA" id="ARBA00022448"/>
    </source>
</evidence>
<feature type="transmembrane region" description="Helical" evidence="8">
    <location>
        <begin position="282"/>
        <end position="301"/>
    </location>
</feature>
<evidence type="ECO:0000256" key="8">
    <source>
        <dbReference type="SAM" id="Phobius"/>
    </source>
</evidence>
<feature type="transmembrane region" description="Helical" evidence="8">
    <location>
        <begin position="157"/>
        <end position="175"/>
    </location>
</feature>
<dbReference type="GO" id="GO:0033214">
    <property type="term" value="P:siderophore-iron import into cell"/>
    <property type="evidence" value="ECO:0007669"/>
    <property type="project" value="TreeGrafter"/>
</dbReference>
<keyword evidence="3" id="KW-0813">Transport</keyword>
<evidence type="ECO:0000256" key="1">
    <source>
        <dbReference type="ARBA" id="ARBA00004651"/>
    </source>
</evidence>
<dbReference type="GO" id="GO:0005886">
    <property type="term" value="C:plasma membrane"/>
    <property type="evidence" value="ECO:0007669"/>
    <property type="project" value="UniProtKB-SubCell"/>
</dbReference>
<dbReference type="SUPFAM" id="SSF81345">
    <property type="entry name" value="ABC transporter involved in vitamin B12 uptake, BtuC"/>
    <property type="match status" value="1"/>
</dbReference>
<organism evidence="9 10">
    <name type="scientific">Microbacterium betulae</name>
    <dbReference type="NCBI Taxonomy" id="2981139"/>
    <lineage>
        <taxon>Bacteria</taxon>
        <taxon>Bacillati</taxon>
        <taxon>Actinomycetota</taxon>
        <taxon>Actinomycetes</taxon>
        <taxon>Micrococcales</taxon>
        <taxon>Microbacteriaceae</taxon>
        <taxon>Microbacterium</taxon>
    </lineage>
</organism>
<evidence type="ECO:0000256" key="5">
    <source>
        <dbReference type="ARBA" id="ARBA00022692"/>
    </source>
</evidence>
<feature type="transmembrane region" description="Helical" evidence="8">
    <location>
        <begin position="104"/>
        <end position="122"/>
    </location>
</feature>